<dbReference type="OrthoDB" id="28505at10239"/>
<dbReference type="GeneID" id="29124975"/>
<keyword evidence="2" id="KW-1185">Reference proteome</keyword>
<dbReference type="RefSeq" id="YP_009301072.1">
    <property type="nucleotide sequence ID" value="NC_031230.1"/>
</dbReference>
<evidence type="ECO:0000313" key="2">
    <source>
        <dbReference type="Proteomes" id="UP000201371"/>
    </source>
</evidence>
<dbReference type="Proteomes" id="UP000201371">
    <property type="component" value="Segment"/>
</dbReference>
<proteinExistence type="predicted"/>
<accession>A0A142K8X9</accession>
<dbReference type="KEGG" id="vg:29124975"/>
<dbReference type="EMBL" id="KU963248">
    <property type="protein sequence ID" value="AMS02562.1"/>
    <property type="molecule type" value="Genomic_DNA"/>
</dbReference>
<gene>
    <name evidence="1" type="primary">13</name>
    <name evidence="1" type="ORF">SEA_YVONNETASTIC_13</name>
</gene>
<protein>
    <submittedName>
        <fullName evidence="1">Uncharacterized protein</fullName>
    </submittedName>
</protein>
<evidence type="ECO:0000313" key="1">
    <source>
        <dbReference type="EMBL" id="AMS02562.1"/>
    </source>
</evidence>
<name>A0A142K8X9_9CAUD</name>
<reference evidence="2" key="1">
    <citation type="submission" date="2016-03" db="EMBL/GenBank/DDBJ databases">
        <authorList>
            <person name="Ploux O."/>
        </authorList>
    </citation>
    <scope>NUCLEOTIDE SEQUENCE [LARGE SCALE GENOMIC DNA]</scope>
</reference>
<sequence length="91" mass="9854">MSRSFPIYEGLTTEGDAIVAFYPALGEGGQIDPTDNNVKIHVAPMDEGLHVASDDCWCVPTIKLEPAAPEGVVCWILRHGKAKDHGPLDRL</sequence>
<organism evidence="1 2">
    <name type="scientific">Gordonia phage Yvonnetastic</name>
    <dbReference type="NCBI Taxonomy" id="1821566"/>
    <lineage>
        <taxon>Viruses</taxon>
        <taxon>Duplodnaviria</taxon>
        <taxon>Heunggongvirae</taxon>
        <taxon>Uroviricota</taxon>
        <taxon>Caudoviricetes</taxon>
        <taxon>Yvonnevirus</taxon>
        <taxon>Yvonnevirus yvonnetastic</taxon>
        <taxon>Gordonia virus Yvonnetastic</taxon>
    </lineage>
</organism>